<dbReference type="InterPro" id="IPR000595">
    <property type="entry name" value="cNMP-bd_dom"/>
</dbReference>
<evidence type="ECO:0000313" key="6">
    <source>
        <dbReference type="EMBL" id="SNT20901.1"/>
    </source>
</evidence>
<dbReference type="SUPFAM" id="SSF46785">
    <property type="entry name" value="Winged helix' DNA-binding domain"/>
    <property type="match status" value="1"/>
</dbReference>
<gene>
    <name evidence="6" type="ORF">SAMN06296052_13116</name>
</gene>
<accession>A0A239KRT5</accession>
<evidence type="ECO:0000259" key="5">
    <source>
        <dbReference type="PROSITE" id="PS51063"/>
    </source>
</evidence>
<keyword evidence="1" id="KW-0805">Transcription regulation</keyword>
<sequence length="219" mass="25184">MSKHMNSANKSELLQKFSQLEQPLLDEIMTQSTFRQLEEGDEALRTGQYIKSTVLLSKGLLKIYREDEEGKEFLMYYLEPGNACALSMMCTARDEKSQIMAMAVEASEIILIPSHLSESWLAKYKSWHNFVIASYRQRFEELLLTLDSVVFRGLDERLLFYLKRHVKVSGNLLKLSHQQIADELSSSREVISRLLKKLEQAGAVKLHRNSIEVLNLEGV</sequence>
<dbReference type="Gene3D" id="2.60.120.10">
    <property type="entry name" value="Jelly Rolls"/>
    <property type="match status" value="1"/>
</dbReference>
<dbReference type="InterPro" id="IPR036388">
    <property type="entry name" value="WH-like_DNA-bd_sf"/>
</dbReference>
<keyword evidence="7" id="KW-1185">Reference proteome</keyword>
<reference evidence="7" key="1">
    <citation type="submission" date="2017-06" db="EMBL/GenBank/DDBJ databases">
        <authorList>
            <person name="Varghese N."/>
            <person name="Submissions S."/>
        </authorList>
    </citation>
    <scope>NUCLEOTIDE SEQUENCE [LARGE SCALE GENOMIC DNA]</scope>
    <source>
        <strain evidence="7">NKM1</strain>
    </source>
</reference>
<dbReference type="AlphaFoldDB" id="A0A239KRT5"/>
<dbReference type="SUPFAM" id="SSF51206">
    <property type="entry name" value="cAMP-binding domain-like"/>
    <property type="match status" value="1"/>
</dbReference>
<feature type="domain" description="Cyclic nucleotide-binding" evidence="4">
    <location>
        <begin position="16"/>
        <end position="82"/>
    </location>
</feature>
<dbReference type="InterPro" id="IPR036390">
    <property type="entry name" value="WH_DNA-bd_sf"/>
</dbReference>
<evidence type="ECO:0000256" key="3">
    <source>
        <dbReference type="ARBA" id="ARBA00023163"/>
    </source>
</evidence>
<name>A0A239KRT5_9BACT</name>
<dbReference type="GO" id="GO:0003677">
    <property type="term" value="F:DNA binding"/>
    <property type="evidence" value="ECO:0007669"/>
    <property type="project" value="UniProtKB-KW"/>
</dbReference>
<proteinExistence type="predicted"/>
<evidence type="ECO:0000256" key="2">
    <source>
        <dbReference type="ARBA" id="ARBA00023125"/>
    </source>
</evidence>
<dbReference type="InterPro" id="IPR018490">
    <property type="entry name" value="cNMP-bd_dom_sf"/>
</dbReference>
<dbReference type="Pfam" id="PF00027">
    <property type="entry name" value="cNMP_binding"/>
    <property type="match status" value="1"/>
</dbReference>
<dbReference type="RefSeq" id="WP_245842824.1">
    <property type="nucleotide sequence ID" value="NZ_FZOQ01000031.1"/>
</dbReference>
<dbReference type="PROSITE" id="PS50042">
    <property type="entry name" value="CNMP_BINDING_3"/>
    <property type="match status" value="1"/>
</dbReference>
<evidence type="ECO:0000313" key="7">
    <source>
        <dbReference type="Proteomes" id="UP000198432"/>
    </source>
</evidence>
<keyword evidence="3" id="KW-0804">Transcription</keyword>
<evidence type="ECO:0000259" key="4">
    <source>
        <dbReference type="PROSITE" id="PS50042"/>
    </source>
</evidence>
<dbReference type="SMART" id="SM00419">
    <property type="entry name" value="HTH_CRP"/>
    <property type="match status" value="1"/>
</dbReference>
<feature type="domain" description="HTH crp-type" evidence="5">
    <location>
        <begin position="152"/>
        <end position="217"/>
    </location>
</feature>
<organism evidence="6 7">
    <name type="scientific">Pontibacter ummariensis</name>
    <dbReference type="NCBI Taxonomy" id="1610492"/>
    <lineage>
        <taxon>Bacteria</taxon>
        <taxon>Pseudomonadati</taxon>
        <taxon>Bacteroidota</taxon>
        <taxon>Cytophagia</taxon>
        <taxon>Cytophagales</taxon>
        <taxon>Hymenobacteraceae</taxon>
        <taxon>Pontibacter</taxon>
    </lineage>
</organism>
<dbReference type="PROSITE" id="PS51063">
    <property type="entry name" value="HTH_CRP_2"/>
    <property type="match status" value="1"/>
</dbReference>
<dbReference type="InterPro" id="IPR012318">
    <property type="entry name" value="HTH_CRP"/>
</dbReference>
<evidence type="ECO:0000256" key="1">
    <source>
        <dbReference type="ARBA" id="ARBA00023015"/>
    </source>
</evidence>
<dbReference type="Gene3D" id="1.10.10.10">
    <property type="entry name" value="Winged helix-like DNA-binding domain superfamily/Winged helix DNA-binding domain"/>
    <property type="match status" value="1"/>
</dbReference>
<dbReference type="PRINTS" id="PR00034">
    <property type="entry name" value="HTHCRP"/>
</dbReference>
<dbReference type="InterPro" id="IPR014710">
    <property type="entry name" value="RmlC-like_jellyroll"/>
</dbReference>
<protein>
    <submittedName>
        <fullName evidence="6">CRP/FNR family transcriptional regulator, anaerobic regulatory protein</fullName>
    </submittedName>
</protein>
<dbReference type="Pfam" id="PF13545">
    <property type="entry name" value="HTH_Crp_2"/>
    <property type="match status" value="1"/>
</dbReference>
<dbReference type="CDD" id="cd00038">
    <property type="entry name" value="CAP_ED"/>
    <property type="match status" value="1"/>
</dbReference>
<dbReference type="GO" id="GO:0006355">
    <property type="term" value="P:regulation of DNA-templated transcription"/>
    <property type="evidence" value="ECO:0007669"/>
    <property type="project" value="InterPro"/>
</dbReference>
<dbReference type="Proteomes" id="UP000198432">
    <property type="component" value="Unassembled WGS sequence"/>
</dbReference>
<keyword evidence="2" id="KW-0238">DNA-binding</keyword>
<dbReference type="EMBL" id="FZOQ01000031">
    <property type="protein sequence ID" value="SNT20901.1"/>
    <property type="molecule type" value="Genomic_DNA"/>
</dbReference>